<dbReference type="AlphaFoldDB" id="A0A3M6UET5"/>
<feature type="transmembrane region" description="Helical" evidence="1">
    <location>
        <begin position="26"/>
        <end position="46"/>
    </location>
</feature>
<evidence type="ECO:0000313" key="3">
    <source>
        <dbReference type="Proteomes" id="UP000275408"/>
    </source>
</evidence>
<keyword evidence="1" id="KW-1133">Transmembrane helix</keyword>
<dbReference type="Proteomes" id="UP000275408">
    <property type="component" value="Unassembled WGS sequence"/>
</dbReference>
<evidence type="ECO:0000313" key="2">
    <source>
        <dbReference type="EMBL" id="RMX52089.1"/>
    </source>
</evidence>
<dbReference type="EMBL" id="RCHS01001702">
    <property type="protein sequence ID" value="RMX52089.1"/>
    <property type="molecule type" value="Genomic_DNA"/>
</dbReference>
<name>A0A3M6UET5_POCDA</name>
<sequence length="66" mass="7728">MEKKMAAGWSLQYEVGRHIKVQRSSFRLNVVLLIIMIMKAAGYLQIPRSFKQRNMDFDATLEEKPN</sequence>
<gene>
    <name evidence="2" type="ORF">pdam_00019060</name>
</gene>
<accession>A0A3M6UET5</accession>
<reference evidence="2 3" key="1">
    <citation type="journal article" date="2018" name="Sci. Rep.">
        <title>Comparative analysis of the Pocillopora damicornis genome highlights role of immune system in coral evolution.</title>
        <authorList>
            <person name="Cunning R."/>
            <person name="Bay R.A."/>
            <person name="Gillette P."/>
            <person name="Baker A.C."/>
            <person name="Traylor-Knowles N."/>
        </authorList>
    </citation>
    <scope>NUCLEOTIDE SEQUENCE [LARGE SCALE GENOMIC DNA]</scope>
    <source>
        <strain evidence="2">RSMAS</strain>
        <tissue evidence="2">Whole animal</tissue>
    </source>
</reference>
<comment type="caution">
    <text evidence="2">The sequence shown here is derived from an EMBL/GenBank/DDBJ whole genome shotgun (WGS) entry which is preliminary data.</text>
</comment>
<keyword evidence="1" id="KW-0812">Transmembrane</keyword>
<proteinExistence type="predicted"/>
<evidence type="ECO:0000256" key="1">
    <source>
        <dbReference type="SAM" id="Phobius"/>
    </source>
</evidence>
<keyword evidence="1" id="KW-0472">Membrane</keyword>
<keyword evidence="3" id="KW-1185">Reference proteome</keyword>
<organism evidence="2 3">
    <name type="scientific">Pocillopora damicornis</name>
    <name type="common">Cauliflower coral</name>
    <name type="synonym">Millepora damicornis</name>
    <dbReference type="NCBI Taxonomy" id="46731"/>
    <lineage>
        <taxon>Eukaryota</taxon>
        <taxon>Metazoa</taxon>
        <taxon>Cnidaria</taxon>
        <taxon>Anthozoa</taxon>
        <taxon>Hexacorallia</taxon>
        <taxon>Scleractinia</taxon>
        <taxon>Astrocoeniina</taxon>
        <taxon>Pocilloporidae</taxon>
        <taxon>Pocillopora</taxon>
    </lineage>
</organism>
<protein>
    <submittedName>
        <fullName evidence="2">Uncharacterized protein</fullName>
    </submittedName>
</protein>